<organism evidence="2 3">
    <name type="scientific">Pleurodeles waltl</name>
    <name type="common">Iberian ribbed newt</name>
    <dbReference type="NCBI Taxonomy" id="8319"/>
    <lineage>
        <taxon>Eukaryota</taxon>
        <taxon>Metazoa</taxon>
        <taxon>Chordata</taxon>
        <taxon>Craniata</taxon>
        <taxon>Vertebrata</taxon>
        <taxon>Euteleostomi</taxon>
        <taxon>Amphibia</taxon>
        <taxon>Batrachia</taxon>
        <taxon>Caudata</taxon>
        <taxon>Salamandroidea</taxon>
        <taxon>Salamandridae</taxon>
        <taxon>Pleurodelinae</taxon>
        <taxon>Pleurodeles</taxon>
    </lineage>
</organism>
<keyword evidence="3" id="KW-1185">Reference proteome</keyword>
<reference evidence="2" key="1">
    <citation type="journal article" date="2022" name="bioRxiv">
        <title>Sequencing and chromosome-scale assembly of the giantPleurodeles waltlgenome.</title>
        <authorList>
            <person name="Brown T."/>
            <person name="Elewa A."/>
            <person name="Iarovenko S."/>
            <person name="Subramanian E."/>
            <person name="Araus A.J."/>
            <person name="Petzold A."/>
            <person name="Susuki M."/>
            <person name="Suzuki K.-i.T."/>
            <person name="Hayashi T."/>
            <person name="Toyoda A."/>
            <person name="Oliveira C."/>
            <person name="Osipova E."/>
            <person name="Leigh N.D."/>
            <person name="Simon A."/>
            <person name="Yun M.H."/>
        </authorList>
    </citation>
    <scope>NUCLEOTIDE SEQUENCE</scope>
    <source>
        <strain evidence="2">20211129_DDA</strain>
        <tissue evidence="2">Liver</tissue>
    </source>
</reference>
<dbReference type="EMBL" id="JANPWB010000016">
    <property type="protein sequence ID" value="KAJ1080280.1"/>
    <property type="molecule type" value="Genomic_DNA"/>
</dbReference>
<dbReference type="AlphaFoldDB" id="A0AAV7KN00"/>
<feature type="compositionally biased region" description="Polar residues" evidence="1">
    <location>
        <begin position="34"/>
        <end position="51"/>
    </location>
</feature>
<evidence type="ECO:0000313" key="2">
    <source>
        <dbReference type="EMBL" id="KAJ1080280.1"/>
    </source>
</evidence>
<feature type="compositionally biased region" description="Polar residues" evidence="1">
    <location>
        <begin position="60"/>
        <end position="79"/>
    </location>
</feature>
<name>A0AAV7KN00_PLEWA</name>
<sequence length="173" mass="18982">MSTGTRTALSPSTGAAEHSTTTGSSCAAREPQQHCHQAQETAEHSTTTGSSCAAREPQQHCHQAQDTAEHSTTTGSSCAARLTSTGIRAALSPRTGASRTQHDYWKQLCNTTNEHRNQNCTVTKHRSSRTQHDYWKQQCNTTNEHGNQNCSVTEHRSEQNTARLLEPAREPEL</sequence>
<dbReference type="Proteomes" id="UP001066276">
    <property type="component" value="Chromosome 12"/>
</dbReference>
<accession>A0AAV7KN00</accession>
<feature type="compositionally biased region" description="Polar residues" evidence="1">
    <location>
        <begin position="1"/>
        <end position="25"/>
    </location>
</feature>
<evidence type="ECO:0000256" key="1">
    <source>
        <dbReference type="SAM" id="MobiDB-lite"/>
    </source>
</evidence>
<feature type="region of interest" description="Disordered" evidence="1">
    <location>
        <begin position="1"/>
        <end position="79"/>
    </location>
</feature>
<protein>
    <submittedName>
        <fullName evidence="2">Uncharacterized protein</fullName>
    </submittedName>
</protein>
<evidence type="ECO:0000313" key="3">
    <source>
        <dbReference type="Proteomes" id="UP001066276"/>
    </source>
</evidence>
<proteinExistence type="predicted"/>
<feature type="region of interest" description="Disordered" evidence="1">
    <location>
        <begin position="145"/>
        <end position="173"/>
    </location>
</feature>
<gene>
    <name evidence="2" type="ORF">NDU88_000499</name>
</gene>
<comment type="caution">
    <text evidence="2">The sequence shown here is derived from an EMBL/GenBank/DDBJ whole genome shotgun (WGS) entry which is preliminary data.</text>
</comment>